<dbReference type="PANTHER" id="PTHR39189">
    <property type="entry name" value="UPF0173 METAL-DEPENDENT HYDROLASE YTKL"/>
    <property type="match status" value="1"/>
</dbReference>
<evidence type="ECO:0008006" key="4">
    <source>
        <dbReference type="Google" id="ProtNLM"/>
    </source>
</evidence>
<keyword evidence="1" id="KW-0732">Signal</keyword>
<dbReference type="InterPro" id="IPR036866">
    <property type="entry name" value="RibonucZ/Hydroxyglut_hydro"/>
</dbReference>
<dbReference type="eggNOG" id="COG2220">
    <property type="taxonomic scope" value="Bacteria"/>
</dbReference>
<dbReference type="PANTHER" id="PTHR39189:SF1">
    <property type="entry name" value="UPF0173 METAL-DEPENDENT HYDROLASE YTKL"/>
    <property type="match status" value="1"/>
</dbReference>
<proteinExistence type="predicted"/>
<comment type="caution">
    <text evidence="2">The sequence shown here is derived from an EMBL/GenBank/DDBJ whole genome shotgun (WGS) entry which is preliminary data.</text>
</comment>
<keyword evidence="3" id="KW-1185">Reference proteome</keyword>
<dbReference type="EMBL" id="AQQW01000002">
    <property type="protein sequence ID" value="ETW13907.1"/>
    <property type="molecule type" value="Genomic_DNA"/>
</dbReference>
<reference evidence="2 3" key="1">
    <citation type="journal article" date="2014" name="Antonie Van Leeuwenhoek">
        <title>Roseivivax atlanticus sp. nov., isolated from surface seawater of the Atlantic Ocean.</title>
        <authorList>
            <person name="Li G."/>
            <person name="Lai Q."/>
            <person name="Liu X."/>
            <person name="Sun F."/>
            <person name="Shao Z."/>
        </authorList>
    </citation>
    <scope>NUCLEOTIDE SEQUENCE [LARGE SCALE GENOMIC DNA]</scope>
    <source>
        <strain evidence="2 3">22II-s10s</strain>
    </source>
</reference>
<organism evidence="2 3">
    <name type="scientific">Roseivivax marinus</name>
    <dbReference type="NCBI Taxonomy" id="1379903"/>
    <lineage>
        <taxon>Bacteria</taxon>
        <taxon>Pseudomonadati</taxon>
        <taxon>Pseudomonadota</taxon>
        <taxon>Alphaproteobacteria</taxon>
        <taxon>Rhodobacterales</taxon>
        <taxon>Roseobacteraceae</taxon>
        <taxon>Roseivivax</taxon>
    </lineage>
</organism>
<feature type="signal peptide" evidence="1">
    <location>
        <begin position="1"/>
        <end position="19"/>
    </location>
</feature>
<protein>
    <recommendedName>
        <fullName evidence="4">Zn-dependent hydrolase</fullName>
    </recommendedName>
</protein>
<gene>
    <name evidence="2" type="ORF">ATO8_03416</name>
</gene>
<accession>W4HME0</accession>
<dbReference type="Gene3D" id="3.60.15.10">
    <property type="entry name" value="Ribonuclease Z/Hydroxyacylglutathione hydrolase-like"/>
    <property type="match status" value="1"/>
</dbReference>
<dbReference type="Proteomes" id="UP000019063">
    <property type="component" value="Unassembled WGS sequence"/>
</dbReference>
<evidence type="ECO:0000313" key="2">
    <source>
        <dbReference type="EMBL" id="ETW13907.1"/>
    </source>
</evidence>
<evidence type="ECO:0000256" key="1">
    <source>
        <dbReference type="SAM" id="SignalP"/>
    </source>
</evidence>
<dbReference type="PATRIC" id="fig|1317118.6.peg.702"/>
<dbReference type="SUPFAM" id="SSF56281">
    <property type="entry name" value="Metallo-hydrolase/oxidoreductase"/>
    <property type="match status" value="1"/>
</dbReference>
<sequence>MIRTLAAACLGLAALAPLAGPAATQSDAQPSHCIAIADAAPGIEYLHKASWQAPVPRYSVRLHYITHASFLIRTEEGLNAVTDFTGYIGNTTMIPDVVTMNHAHSSHWTAHPDPAIPHVLQGWGEDFGTGIDHHVRIGDMTVRNVSTDIRSGFGNREESGNSIFVFETAGLCIVHLGHLHHEPNEQQYAALGRADVLMVPVDGGYTMPRGNMIEVVERLKAPIVIPMHWFSTYALEDFLDGVSEIWAVERVGGPTLEVSLADLPDRRTVMVLEPGWLTDAAADEAPATPSD</sequence>
<dbReference type="STRING" id="1379903.ATO8_03416"/>
<name>W4HME0_9RHOB</name>
<dbReference type="AlphaFoldDB" id="W4HME0"/>
<evidence type="ECO:0000313" key="3">
    <source>
        <dbReference type="Proteomes" id="UP000019063"/>
    </source>
</evidence>
<dbReference type="Pfam" id="PF13483">
    <property type="entry name" value="Lactamase_B_3"/>
    <property type="match status" value="1"/>
</dbReference>
<feature type="chain" id="PRO_5004843361" description="Zn-dependent hydrolase" evidence="1">
    <location>
        <begin position="20"/>
        <end position="291"/>
    </location>
</feature>
<dbReference type="RefSeq" id="WP_043842102.1">
    <property type="nucleotide sequence ID" value="NZ_AQQW01000002.1"/>
</dbReference>